<accession>A0A563F3G8</accession>
<name>A0A563F3G8_9PSEU</name>
<gene>
    <name evidence="4" type="ORF">FKR81_03830</name>
</gene>
<proteinExistence type="predicted"/>
<comment type="caution">
    <text evidence="4">The sequence shown here is derived from an EMBL/GenBank/DDBJ whole genome shotgun (WGS) entry which is preliminary data.</text>
</comment>
<evidence type="ECO:0000256" key="1">
    <source>
        <dbReference type="SAM" id="MobiDB-lite"/>
    </source>
</evidence>
<feature type="transmembrane region" description="Helical" evidence="2">
    <location>
        <begin position="263"/>
        <end position="281"/>
    </location>
</feature>
<dbReference type="OrthoDB" id="3674617at2"/>
<evidence type="ECO:0000256" key="2">
    <source>
        <dbReference type="SAM" id="Phobius"/>
    </source>
</evidence>
<keyword evidence="2" id="KW-0812">Transmembrane</keyword>
<feature type="domain" description="DUF4142" evidence="3">
    <location>
        <begin position="75"/>
        <end position="209"/>
    </location>
</feature>
<dbReference type="EMBL" id="VOBR01000002">
    <property type="protein sequence ID" value="TWP53894.1"/>
    <property type="molecule type" value="Genomic_DNA"/>
</dbReference>
<organism evidence="4 5">
    <name type="scientific">Lentzea tibetensis</name>
    <dbReference type="NCBI Taxonomy" id="2591470"/>
    <lineage>
        <taxon>Bacteria</taxon>
        <taxon>Bacillati</taxon>
        <taxon>Actinomycetota</taxon>
        <taxon>Actinomycetes</taxon>
        <taxon>Pseudonocardiales</taxon>
        <taxon>Pseudonocardiaceae</taxon>
        <taxon>Lentzea</taxon>
    </lineage>
</organism>
<keyword evidence="5" id="KW-1185">Reference proteome</keyword>
<feature type="region of interest" description="Disordered" evidence="1">
    <location>
        <begin position="35"/>
        <end position="72"/>
    </location>
</feature>
<feature type="compositionally biased region" description="Low complexity" evidence="1">
    <location>
        <begin position="42"/>
        <end position="51"/>
    </location>
</feature>
<dbReference type="Proteomes" id="UP000316639">
    <property type="component" value="Unassembled WGS sequence"/>
</dbReference>
<dbReference type="InterPro" id="IPR025419">
    <property type="entry name" value="DUF4142"/>
</dbReference>
<keyword evidence="2" id="KW-1133">Transmembrane helix</keyword>
<feature type="region of interest" description="Disordered" evidence="1">
    <location>
        <begin position="225"/>
        <end position="258"/>
    </location>
</feature>
<reference evidence="4 5" key="1">
    <citation type="submission" date="2019-07" db="EMBL/GenBank/DDBJ databases">
        <title>Lentzea xizangensis sp. nov., isolated from Qinghai-Tibetan Plateau Soils.</title>
        <authorList>
            <person name="Huang J."/>
        </authorList>
    </citation>
    <scope>NUCLEOTIDE SEQUENCE [LARGE SCALE GENOMIC DNA]</scope>
    <source>
        <strain evidence="4 5">FXJ1.1311</strain>
    </source>
</reference>
<keyword evidence="2" id="KW-0472">Membrane</keyword>
<evidence type="ECO:0000313" key="5">
    <source>
        <dbReference type="Proteomes" id="UP000316639"/>
    </source>
</evidence>
<evidence type="ECO:0000259" key="3">
    <source>
        <dbReference type="Pfam" id="PF13628"/>
    </source>
</evidence>
<dbReference type="Pfam" id="PF13628">
    <property type="entry name" value="DUF4142"/>
    <property type="match status" value="1"/>
</dbReference>
<dbReference type="AlphaFoldDB" id="A0A563F3G8"/>
<sequence length="295" mass="30759">MVQPVRDEAPSARRSSVVVLGCLIFTLLTTGVSAGQPASGEVQQPSSTSVSTPPPGSGGKDDEVVETQWGPLGPADRDLLFKVKQAGLWEMPAADKVGQKSTNPKFTEAAKTIRSGHVLLDRVVNRAGLLLGVDLPQEPNSDQQGWLGEMDAAAAGDEFEAVFANRLRAAHGKVYGVVAGMRAGTRNELIRILANQAMITVLEHITALEATGRVDFNSLPSPAVAAPTSDQAAADGGVTPTVPPGSRFNRAGQESGSSGGNGVLIAALAVLIGSLVGMRFLKRTKKKASRRHAQV</sequence>
<evidence type="ECO:0000313" key="4">
    <source>
        <dbReference type="EMBL" id="TWP53894.1"/>
    </source>
</evidence>
<protein>
    <submittedName>
        <fullName evidence="4">DUF4142 domain-containing protein</fullName>
    </submittedName>
</protein>